<dbReference type="Pfam" id="PF13193">
    <property type="entry name" value="AMP-binding_C"/>
    <property type="match status" value="1"/>
</dbReference>
<comment type="similarity">
    <text evidence="1">Belongs to the ATP-dependent AMP-binding enzyme family.</text>
</comment>
<dbReference type="EC" id="2.7.7.-" evidence="5"/>
<organism evidence="5 6">
    <name type="scientific">Clostridioides difficile</name>
    <name type="common">Peptoclostridium difficile</name>
    <dbReference type="NCBI Taxonomy" id="1496"/>
    <lineage>
        <taxon>Bacteria</taxon>
        <taxon>Bacillati</taxon>
        <taxon>Bacillota</taxon>
        <taxon>Clostridia</taxon>
        <taxon>Peptostreptococcales</taxon>
        <taxon>Peptostreptococcaceae</taxon>
        <taxon>Clostridioides</taxon>
    </lineage>
</organism>
<evidence type="ECO:0000259" key="3">
    <source>
        <dbReference type="Pfam" id="PF00501"/>
    </source>
</evidence>
<evidence type="ECO:0000313" key="6">
    <source>
        <dbReference type="Proteomes" id="UP000411588"/>
    </source>
</evidence>
<dbReference type="Gene3D" id="3.30.300.30">
    <property type="match status" value="1"/>
</dbReference>
<dbReference type="AlphaFoldDB" id="A0AB74QFG9"/>
<dbReference type="GO" id="GO:0016779">
    <property type="term" value="F:nucleotidyltransferase activity"/>
    <property type="evidence" value="ECO:0007669"/>
    <property type="project" value="UniProtKB-KW"/>
</dbReference>
<keyword evidence="2 5" id="KW-0436">Ligase</keyword>
<dbReference type="PANTHER" id="PTHR43201">
    <property type="entry name" value="ACYL-COA SYNTHETASE"/>
    <property type="match status" value="1"/>
</dbReference>
<dbReference type="InterPro" id="IPR045851">
    <property type="entry name" value="AMP-bd_C_sf"/>
</dbReference>
<dbReference type="GO" id="GO:0031956">
    <property type="term" value="F:medium-chain fatty acid-CoA ligase activity"/>
    <property type="evidence" value="ECO:0007669"/>
    <property type="project" value="TreeGrafter"/>
</dbReference>
<evidence type="ECO:0000256" key="1">
    <source>
        <dbReference type="ARBA" id="ARBA00006432"/>
    </source>
</evidence>
<protein>
    <submittedName>
        <fullName evidence="5">Aryl acid activating protein</fullName>
        <ecNumber evidence="5">2.7.7.-</ecNumber>
        <ecNumber evidence="5">6.3.2.-</ecNumber>
    </submittedName>
</protein>
<comment type="caution">
    <text evidence="5">The sequence shown here is derived from an EMBL/GenBank/DDBJ whole genome shotgun (WGS) entry which is preliminary data.</text>
</comment>
<proteinExistence type="inferred from homology"/>
<dbReference type="Gene3D" id="2.30.38.10">
    <property type="entry name" value="Luciferase, Domain 3"/>
    <property type="match status" value="1"/>
</dbReference>
<feature type="domain" description="AMP-dependent synthetase/ligase" evidence="3">
    <location>
        <begin position="27"/>
        <end position="393"/>
    </location>
</feature>
<dbReference type="GO" id="GO:0006631">
    <property type="term" value="P:fatty acid metabolic process"/>
    <property type="evidence" value="ECO:0007669"/>
    <property type="project" value="TreeGrafter"/>
</dbReference>
<dbReference type="EC" id="6.3.2.-" evidence="5"/>
<sequence>MNFKIREQLEKYYDENIWEHITLGEALERWSEKYKNKIAVIDEDIELTYKKLNEEVDHYAEGLLNNGINKGDKVLLQLPNCAEFIIISFALFKVGAIPIMGLPAHRKREIKGILEKSEAKAYIAKDKYLGFSYIDMIREIQNEIDKKINVFILGEKEEYKSFYNLRWGNRISDSKKNKASYKDIGLLLLSGGTTGIPKLIPRRHTDYLYVAKECGEICKMNKDTVYLVSLPIAHNFPLGCPGVIGTLIYGGRVVICPTTSPDEIIPLIEDEEVTITGLVPAMANMCMEFLKIEEYDLSSLKVLQVGGSVLDSITAERIKNVFNCKLQQIFGIAEGLICCTDLEDDIDIIYKTQGKPISKYDEIKIIDDNGEEVPDGEYGELIVRGPYTIYGYYNLKEVNENCVTEDCYFKTGDKAKKLKNGNYQIVGRLKEMINRAGEKIIPSEIEEVLLKHKDIIEVQVVGVPDEILGEKIGVFIIKRNEEINLDEIRDYLKKNGLAHFKMPDIVKYVESWPLTSVGKIDKSRLIELVL</sequence>
<dbReference type="Pfam" id="PF00501">
    <property type="entry name" value="AMP-binding"/>
    <property type="match status" value="1"/>
</dbReference>
<keyword evidence="5" id="KW-0808">Transferase</keyword>
<dbReference type="InterPro" id="IPR020845">
    <property type="entry name" value="AMP-binding_CS"/>
</dbReference>
<dbReference type="InterPro" id="IPR025110">
    <property type="entry name" value="AMP-bd_C"/>
</dbReference>
<name>A0AB74QFG9_CLODI</name>
<dbReference type="PANTHER" id="PTHR43201:SF5">
    <property type="entry name" value="MEDIUM-CHAIN ACYL-COA LIGASE ACSF2, MITOCHONDRIAL"/>
    <property type="match status" value="1"/>
</dbReference>
<dbReference type="SUPFAM" id="SSF56801">
    <property type="entry name" value="Acetyl-CoA synthetase-like"/>
    <property type="match status" value="1"/>
</dbReference>
<dbReference type="PROSITE" id="PS00455">
    <property type="entry name" value="AMP_BINDING"/>
    <property type="match status" value="1"/>
</dbReference>
<reference evidence="5 6" key="1">
    <citation type="submission" date="2019-02" db="EMBL/GenBank/DDBJ databases">
        <authorList>
            <consortium name="Pathogen Informatics"/>
        </authorList>
    </citation>
    <scope>NUCLEOTIDE SEQUENCE [LARGE SCALE GENOMIC DNA]</scope>
    <source>
        <strain evidence="6">clo34</strain>
    </source>
</reference>
<accession>A0AB74QFG9</accession>
<keyword evidence="5" id="KW-0548">Nucleotidyltransferase</keyword>
<dbReference type="InterPro" id="IPR000873">
    <property type="entry name" value="AMP-dep_synth/lig_dom"/>
</dbReference>
<evidence type="ECO:0000313" key="5">
    <source>
        <dbReference type="EMBL" id="VFD33317.1"/>
    </source>
</evidence>
<gene>
    <name evidence="5" type="primary">dhbE</name>
    <name evidence="5" type="ORF">SAMEA1402399_02533</name>
</gene>
<dbReference type="Gene3D" id="3.40.50.980">
    <property type="match status" value="2"/>
</dbReference>
<dbReference type="RefSeq" id="WP_009901875.1">
    <property type="nucleotide sequence ID" value="NZ_BIOK01000002.1"/>
</dbReference>
<evidence type="ECO:0000259" key="4">
    <source>
        <dbReference type="Pfam" id="PF13193"/>
    </source>
</evidence>
<feature type="domain" description="AMP-binding enzyme C-terminal" evidence="4">
    <location>
        <begin position="444"/>
        <end position="519"/>
    </location>
</feature>
<evidence type="ECO:0000256" key="2">
    <source>
        <dbReference type="ARBA" id="ARBA00022598"/>
    </source>
</evidence>
<dbReference type="Proteomes" id="UP000411588">
    <property type="component" value="Unassembled WGS sequence"/>
</dbReference>
<dbReference type="EMBL" id="CAADAN010000009">
    <property type="protein sequence ID" value="VFD33317.1"/>
    <property type="molecule type" value="Genomic_DNA"/>
</dbReference>